<dbReference type="InterPro" id="IPR029787">
    <property type="entry name" value="Nucleotide_cyclase"/>
</dbReference>
<dbReference type="InterPro" id="IPR050469">
    <property type="entry name" value="Diguanylate_Cyclase"/>
</dbReference>
<dbReference type="FunFam" id="3.30.70.270:FF:000001">
    <property type="entry name" value="Diguanylate cyclase domain protein"/>
    <property type="match status" value="1"/>
</dbReference>
<dbReference type="PROSITE" id="PS50887">
    <property type="entry name" value="GGDEF"/>
    <property type="match status" value="1"/>
</dbReference>
<feature type="transmembrane region" description="Helical" evidence="1">
    <location>
        <begin position="278"/>
        <end position="297"/>
    </location>
</feature>
<keyword evidence="1" id="KW-0812">Transmembrane</keyword>
<sequence length="479" mass="53678">MDVGFREKKRIERHIYSVQGFIKWVILTLTALVAVSSVVLFLLLYLPLKTELEKSLMDNFEQVSFIRYASLQNHMDRDLEGARSLSSRTVIQNAILEYRNGDMDMDELMAATQLRYEDGAKALEYLIRAERFVDGTIIASYISEEYKEHSCTTDDRLVKNNEISTALCLVEDHSYFVVLSPLLSEGQVLGYDKLIFDLSGQIHTLHTDTIKTELIAQDEFAGLISGATLMRRSDTASLFCKEGFYHQAFHMQDNTHFVSKQSEASLLDPVRRLSQQTLLVGIGILLSFTAAVYFLVIQYAKDELKDSHCTAMDAMSEANTDPLTKAGSRRFGEEFLSTAFEVFQKGETSPAVLLFDIDSLKQVNDTYGHSVGDLVIRSVAGAVQMSVRSGDVLLRWGGDEFIGVFAGLSKENAMPFAKKLLNAVSDLQIETGSKAIKPTISIGISFFHTDDRNFIDAVNRADRAMYQSKAEGKNRVHEL</sequence>
<protein>
    <submittedName>
        <fullName evidence="3">GGDEF domain-containing protein</fullName>
    </submittedName>
</protein>
<feature type="domain" description="GGDEF" evidence="2">
    <location>
        <begin position="348"/>
        <end position="479"/>
    </location>
</feature>
<evidence type="ECO:0000313" key="4">
    <source>
        <dbReference type="Proteomes" id="UP000260680"/>
    </source>
</evidence>
<dbReference type="AlphaFoldDB" id="A0A3E2NGR9"/>
<dbReference type="Gene3D" id="3.30.70.270">
    <property type="match status" value="1"/>
</dbReference>
<dbReference type="Proteomes" id="UP000260680">
    <property type="component" value="Unassembled WGS sequence"/>
</dbReference>
<dbReference type="CDD" id="cd01949">
    <property type="entry name" value="GGDEF"/>
    <property type="match status" value="1"/>
</dbReference>
<dbReference type="InterPro" id="IPR000160">
    <property type="entry name" value="GGDEF_dom"/>
</dbReference>
<evidence type="ECO:0000313" key="3">
    <source>
        <dbReference type="EMBL" id="RFZ80133.1"/>
    </source>
</evidence>
<name>A0A3E2NGR9_9FIRM</name>
<evidence type="ECO:0000259" key="2">
    <source>
        <dbReference type="PROSITE" id="PS50887"/>
    </source>
</evidence>
<dbReference type="InterPro" id="IPR043128">
    <property type="entry name" value="Rev_trsase/Diguanyl_cyclase"/>
</dbReference>
<organism evidence="3 4">
    <name type="scientific">Lacrimispora amygdalina</name>
    <dbReference type="NCBI Taxonomy" id="253257"/>
    <lineage>
        <taxon>Bacteria</taxon>
        <taxon>Bacillati</taxon>
        <taxon>Bacillota</taxon>
        <taxon>Clostridia</taxon>
        <taxon>Lachnospirales</taxon>
        <taxon>Lachnospiraceae</taxon>
        <taxon>Lacrimispora</taxon>
    </lineage>
</organism>
<dbReference type="GO" id="GO:0005886">
    <property type="term" value="C:plasma membrane"/>
    <property type="evidence" value="ECO:0007669"/>
    <property type="project" value="TreeGrafter"/>
</dbReference>
<reference evidence="3 4" key="1">
    <citation type="submission" date="2018-07" db="EMBL/GenBank/DDBJ databases">
        <title>New species, Clostridium PI-S10-A1B.</title>
        <authorList>
            <person name="Krishna G."/>
            <person name="Summeta K."/>
            <person name="Shikha S."/>
            <person name="Prabhu P.B."/>
            <person name="Suresh K."/>
        </authorList>
    </citation>
    <scope>NUCLEOTIDE SEQUENCE [LARGE SCALE GENOMIC DNA]</scope>
    <source>
        <strain evidence="3 4">PI-S10-A1B</strain>
    </source>
</reference>
<dbReference type="SUPFAM" id="SSF55073">
    <property type="entry name" value="Nucleotide cyclase"/>
    <property type="match status" value="1"/>
</dbReference>
<dbReference type="OrthoDB" id="9804955at2"/>
<dbReference type="GO" id="GO:0052621">
    <property type="term" value="F:diguanylate cyclase activity"/>
    <property type="evidence" value="ECO:0007669"/>
    <property type="project" value="TreeGrafter"/>
</dbReference>
<dbReference type="NCBIfam" id="TIGR00254">
    <property type="entry name" value="GGDEF"/>
    <property type="match status" value="1"/>
</dbReference>
<proteinExistence type="predicted"/>
<keyword evidence="1" id="KW-1133">Transmembrane helix</keyword>
<gene>
    <name evidence="3" type="ORF">DS742_03940</name>
</gene>
<feature type="transmembrane region" description="Helical" evidence="1">
    <location>
        <begin position="21"/>
        <end position="46"/>
    </location>
</feature>
<evidence type="ECO:0000256" key="1">
    <source>
        <dbReference type="SAM" id="Phobius"/>
    </source>
</evidence>
<comment type="caution">
    <text evidence="3">The sequence shown here is derived from an EMBL/GenBank/DDBJ whole genome shotgun (WGS) entry which is preliminary data.</text>
</comment>
<dbReference type="EMBL" id="QOHO01000013">
    <property type="protein sequence ID" value="RFZ80133.1"/>
    <property type="molecule type" value="Genomic_DNA"/>
</dbReference>
<dbReference type="RefSeq" id="WP_117415735.1">
    <property type="nucleotide sequence ID" value="NZ_QOHO01000013.1"/>
</dbReference>
<dbReference type="PANTHER" id="PTHR45138:SF9">
    <property type="entry name" value="DIGUANYLATE CYCLASE DGCM-RELATED"/>
    <property type="match status" value="1"/>
</dbReference>
<dbReference type="SMART" id="SM00267">
    <property type="entry name" value="GGDEF"/>
    <property type="match status" value="1"/>
</dbReference>
<dbReference type="PANTHER" id="PTHR45138">
    <property type="entry name" value="REGULATORY COMPONENTS OF SENSORY TRANSDUCTION SYSTEM"/>
    <property type="match status" value="1"/>
</dbReference>
<keyword evidence="1" id="KW-0472">Membrane</keyword>
<accession>A0A3E2NGR9</accession>
<dbReference type="GO" id="GO:1902201">
    <property type="term" value="P:negative regulation of bacterial-type flagellum-dependent cell motility"/>
    <property type="evidence" value="ECO:0007669"/>
    <property type="project" value="TreeGrafter"/>
</dbReference>
<dbReference type="GO" id="GO:0043709">
    <property type="term" value="P:cell adhesion involved in single-species biofilm formation"/>
    <property type="evidence" value="ECO:0007669"/>
    <property type="project" value="TreeGrafter"/>
</dbReference>
<dbReference type="Pfam" id="PF00990">
    <property type="entry name" value="GGDEF"/>
    <property type="match status" value="1"/>
</dbReference>